<evidence type="ECO:0000313" key="2">
    <source>
        <dbReference type="Proteomes" id="UP000046393"/>
    </source>
</evidence>
<protein>
    <submittedName>
        <fullName evidence="3">G_PROTEIN_RECEP_F1_2 domain-containing protein</fullName>
    </submittedName>
</protein>
<proteinExistence type="predicted"/>
<reference evidence="3" key="1">
    <citation type="submission" date="2017-02" db="UniProtKB">
        <authorList>
            <consortium name="WormBaseParasite"/>
        </authorList>
    </citation>
    <scope>IDENTIFICATION</scope>
</reference>
<feature type="transmembrane region" description="Helical" evidence="1">
    <location>
        <begin position="25"/>
        <end position="44"/>
    </location>
</feature>
<keyword evidence="1" id="KW-1133">Transmembrane helix</keyword>
<evidence type="ECO:0000313" key="3">
    <source>
        <dbReference type="WBParaSite" id="SMUV_0000288501-mRNA-1"/>
    </source>
</evidence>
<dbReference type="WBParaSite" id="SMUV_0000288501-mRNA-1">
    <property type="protein sequence ID" value="SMUV_0000288501-mRNA-1"/>
    <property type="gene ID" value="SMUV_0000288501"/>
</dbReference>
<dbReference type="Proteomes" id="UP000046393">
    <property type="component" value="Unplaced"/>
</dbReference>
<feature type="transmembrane region" description="Helical" evidence="1">
    <location>
        <begin position="56"/>
        <end position="78"/>
    </location>
</feature>
<accession>A0A0N5AF47</accession>
<keyword evidence="1" id="KW-0812">Transmembrane</keyword>
<dbReference type="AlphaFoldDB" id="A0A0N5AF47"/>
<keyword evidence="1" id="KW-0472">Membrane</keyword>
<name>A0A0N5AF47_9BILA</name>
<sequence>VDNLIKSSISSNITLTKKLVYEESVRIIIGIAIMLANTCLLMILNGTRHMQKKFVLYTIVAIGDTIDGLYFIYAIFWLTAVKFSDTNRRECFLKFYIVPRIFVNLNFKIVLQIHHLKYYYCDDRSLLLRHFKINTKNCFKHRLSNQQLEQTTKQKFMQQQANLQYHYFMHNYYTAVVQQKLQLSYLSWISANSCYTEANLPETINVNGSYCFV</sequence>
<organism evidence="2 3">
    <name type="scientific">Syphacia muris</name>
    <dbReference type="NCBI Taxonomy" id="451379"/>
    <lineage>
        <taxon>Eukaryota</taxon>
        <taxon>Metazoa</taxon>
        <taxon>Ecdysozoa</taxon>
        <taxon>Nematoda</taxon>
        <taxon>Chromadorea</taxon>
        <taxon>Rhabditida</taxon>
        <taxon>Spirurina</taxon>
        <taxon>Oxyuridomorpha</taxon>
        <taxon>Oxyuroidea</taxon>
        <taxon>Oxyuridae</taxon>
        <taxon>Syphacia</taxon>
    </lineage>
</organism>
<evidence type="ECO:0000256" key="1">
    <source>
        <dbReference type="SAM" id="Phobius"/>
    </source>
</evidence>
<keyword evidence="2" id="KW-1185">Reference proteome</keyword>